<name>A0A0D0ARX9_9AGAR</name>
<evidence type="ECO:0000313" key="8">
    <source>
        <dbReference type="EMBL" id="KIK53145.1"/>
    </source>
</evidence>
<dbReference type="GO" id="GO:0046982">
    <property type="term" value="F:protein heterodimerization activity"/>
    <property type="evidence" value="ECO:0007669"/>
    <property type="project" value="InterPro"/>
</dbReference>
<keyword evidence="4" id="KW-0158">Chromosome</keyword>
<gene>
    <name evidence="8" type="ORF">GYMLUDRAFT_179306</name>
</gene>
<dbReference type="GO" id="GO:0030527">
    <property type="term" value="F:structural constituent of chromatin"/>
    <property type="evidence" value="ECO:0007669"/>
    <property type="project" value="InterPro"/>
</dbReference>
<dbReference type="AlphaFoldDB" id="A0A0D0ARX9"/>
<dbReference type="Gene3D" id="1.10.20.10">
    <property type="entry name" value="Histone, subunit A"/>
    <property type="match status" value="1"/>
</dbReference>
<evidence type="ECO:0000256" key="2">
    <source>
        <dbReference type="ARBA" id="ARBA00004286"/>
    </source>
</evidence>
<evidence type="ECO:0000256" key="1">
    <source>
        <dbReference type="ARBA" id="ARBA00004123"/>
    </source>
</evidence>
<dbReference type="Proteomes" id="UP000053593">
    <property type="component" value="Unassembled WGS sequence"/>
</dbReference>
<dbReference type="PANTHER" id="PTHR10484">
    <property type="entry name" value="HISTONE H4"/>
    <property type="match status" value="1"/>
</dbReference>
<evidence type="ECO:0000256" key="4">
    <source>
        <dbReference type="ARBA" id="ARBA00022454"/>
    </source>
</evidence>
<keyword evidence="7" id="KW-0544">Nucleosome core</keyword>
<dbReference type="GO" id="GO:0003677">
    <property type="term" value="F:DNA binding"/>
    <property type="evidence" value="ECO:0007669"/>
    <property type="project" value="UniProtKB-KW"/>
</dbReference>
<feature type="non-terminal residue" evidence="8">
    <location>
        <position position="61"/>
    </location>
</feature>
<sequence>EQLSGLIYKGTRDILKLCLRNVIRSSVITHTDHPKRKTITAPLNVVYPLKRSGCMLYGFGA</sequence>
<dbReference type="InterPro" id="IPR001951">
    <property type="entry name" value="Histone_H4"/>
</dbReference>
<keyword evidence="5" id="KW-0238">DNA-binding</keyword>
<evidence type="ECO:0000313" key="9">
    <source>
        <dbReference type="Proteomes" id="UP000053593"/>
    </source>
</evidence>
<evidence type="ECO:0000256" key="5">
    <source>
        <dbReference type="ARBA" id="ARBA00023125"/>
    </source>
</evidence>
<accession>A0A0D0ARX9</accession>
<dbReference type="InterPro" id="IPR009072">
    <property type="entry name" value="Histone-fold"/>
</dbReference>
<comment type="subcellular location">
    <subcellularLocation>
        <location evidence="2">Chromosome</location>
    </subcellularLocation>
    <subcellularLocation>
        <location evidence="1">Nucleus</location>
    </subcellularLocation>
</comment>
<evidence type="ECO:0000256" key="7">
    <source>
        <dbReference type="ARBA" id="ARBA00023269"/>
    </source>
</evidence>
<keyword evidence="9" id="KW-1185">Reference proteome</keyword>
<reference evidence="8 9" key="1">
    <citation type="submission" date="2014-04" db="EMBL/GenBank/DDBJ databases">
        <title>Evolutionary Origins and Diversification of the Mycorrhizal Mutualists.</title>
        <authorList>
            <consortium name="DOE Joint Genome Institute"/>
            <consortium name="Mycorrhizal Genomics Consortium"/>
            <person name="Kohler A."/>
            <person name="Kuo A."/>
            <person name="Nagy L.G."/>
            <person name="Floudas D."/>
            <person name="Copeland A."/>
            <person name="Barry K.W."/>
            <person name="Cichocki N."/>
            <person name="Veneault-Fourrey C."/>
            <person name="LaButti K."/>
            <person name="Lindquist E.A."/>
            <person name="Lipzen A."/>
            <person name="Lundell T."/>
            <person name="Morin E."/>
            <person name="Murat C."/>
            <person name="Riley R."/>
            <person name="Ohm R."/>
            <person name="Sun H."/>
            <person name="Tunlid A."/>
            <person name="Henrissat B."/>
            <person name="Grigoriev I.V."/>
            <person name="Hibbett D.S."/>
            <person name="Martin F."/>
        </authorList>
    </citation>
    <scope>NUCLEOTIDE SEQUENCE [LARGE SCALE GENOMIC DNA]</scope>
    <source>
        <strain evidence="8 9">FD-317 M1</strain>
    </source>
</reference>
<dbReference type="HOGENOM" id="CLU_109117_4_1_1"/>
<dbReference type="GO" id="GO:0005634">
    <property type="term" value="C:nucleus"/>
    <property type="evidence" value="ECO:0007669"/>
    <property type="project" value="UniProtKB-SubCell"/>
</dbReference>
<organism evidence="8 9">
    <name type="scientific">Collybiopsis luxurians FD-317 M1</name>
    <dbReference type="NCBI Taxonomy" id="944289"/>
    <lineage>
        <taxon>Eukaryota</taxon>
        <taxon>Fungi</taxon>
        <taxon>Dikarya</taxon>
        <taxon>Basidiomycota</taxon>
        <taxon>Agaricomycotina</taxon>
        <taxon>Agaricomycetes</taxon>
        <taxon>Agaricomycetidae</taxon>
        <taxon>Agaricales</taxon>
        <taxon>Marasmiineae</taxon>
        <taxon>Omphalotaceae</taxon>
        <taxon>Collybiopsis</taxon>
        <taxon>Collybiopsis luxurians</taxon>
    </lineage>
</organism>
<dbReference type="GO" id="GO:0000786">
    <property type="term" value="C:nucleosome"/>
    <property type="evidence" value="ECO:0007669"/>
    <property type="project" value="UniProtKB-KW"/>
</dbReference>
<proteinExistence type="inferred from homology"/>
<dbReference type="EMBL" id="KN834832">
    <property type="protein sequence ID" value="KIK53145.1"/>
    <property type="molecule type" value="Genomic_DNA"/>
</dbReference>
<comment type="similarity">
    <text evidence="3">Belongs to the histone H4 family.</text>
</comment>
<evidence type="ECO:0000256" key="6">
    <source>
        <dbReference type="ARBA" id="ARBA00023242"/>
    </source>
</evidence>
<evidence type="ECO:0000256" key="3">
    <source>
        <dbReference type="ARBA" id="ARBA00006564"/>
    </source>
</evidence>
<keyword evidence="6" id="KW-0539">Nucleus</keyword>
<protein>
    <submittedName>
        <fullName evidence="8">Uncharacterized protein</fullName>
    </submittedName>
</protein>